<protein>
    <recommendedName>
        <fullName evidence="4">PH domain-containing protein</fullName>
    </recommendedName>
</protein>
<reference evidence="2" key="1">
    <citation type="submission" date="2020-04" db="EMBL/GenBank/DDBJ databases">
        <title>Deep metagenomics examines the oral microbiome during advanced dental caries in children, revealing novel taxa and co-occurrences with host molecules.</title>
        <authorList>
            <person name="Baker J.L."/>
            <person name="Morton J.T."/>
            <person name="Dinis M."/>
            <person name="Alvarez R."/>
            <person name="Tran N.C."/>
            <person name="Knight R."/>
            <person name="Edlund A."/>
        </authorList>
    </citation>
    <scope>NUCLEOTIDE SEQUENCE</scope>
    <source>
        <strain evidence="2">JCVI_38_bin.19</strain>
    </source>
</reference>
<evidence type="ECO:0000313" key="2">
    <source>
        <dbReference type="EMBL" id="MBF1272820.1"/>
    </source>
</evidence>
<evidence type="ECO:0000256" key="1">
    <source>
        <dbReference type="SAM" id="Phobius"/>
    </source>
</evidence>
<dbReference type="RefSeq" id="WP_304071451.1">
    <property type="nucleotide sequence ID" value="NZ_JABZRA010000060.1"/>
</dbReference>
<organism evidence="2 3">
    <name type="scientific">Oribacterium sinus</name>
    <dbReference type="NCBI Taxonomy" id="237576"/>
    <lineage>
        <taxon>Bacteria</taxon>
        <taxon>Bacillati</taxon>
        <taxon>Bacillota</taxon>
        <taxon>Clostridia</taxon>
        <taxon>Lachnospirales</taxon>
        <taxon>Lachnospiraceae</taxon>
        <taxon>Oribacterium</taxon>
    </lineage>
</organism>
<evidence type="ECO:0000313" key="3">
    <source>
        <dbReference type="Proteomes" id="UP000775770"/>
    </source>
</evidence>
<feature type="transmembrane region" description="Helical" evidence="1">
    <location>
        <begin position="12"/>
        <end position="30"/>
    </location>
</feature>
<dbReference type="Proteomes" id="UP000775770">
    <property type="component" value="Unassembled WGS sequence"/>
</dbReference>
<accession>A0A930GVT8</accession>
<dbReference type="AlphaFoldDB" id="A0A930GVT8"/>
<comment type="caution">
    <text evidence="2">The sequence shown here is derived from an EMBL/GenBank/DDBJ whole genome shotgun (WGS) entry which is preliminary data.</text>
</comment>
<dbReference type="EMBL" id="JABZRA010000060">
    <property type="protein sequence ID" value="MBF1272820.1"/>
    <property type="molecule type" value="Genomic_DNA"/>
</dbReference>
<gene>
    <name evidence="2" type="ORF">HXM90_05290</name>
</gene>
<sequence length="137" mass="15856">MLKISNFELMAIIYMMVLLVIVIISAIIAFKNLSIRERKYDVFMIENNELTVLSGIPVRYRLSDIEMVVFSKTVSRGNYGGRMRILKKGGLLGRIFLFDASAYRKKFAFSSTCEEIDFITEDLMKQLREHGIKCIKK</sequence>
<evidence type="ECO:0008006" key="4">
    <source>
        <dbReference type="Google" id="ProtNLM"/>
    </source>
</evidence>
<name>A0A930GVT8_9FIRM</name>
<keyword evidence="1" id="KW-1133">Transmembrane helix</keyword>
<keyword evidence="1" id="KW-0812">Transmembrane</keyword>
<proteinExistence type="predicted"/>
<keyword evidence="1" id="KW-0472">Membrane</keyword>